<dbReference type="Pfam" id="PF13439">
    <property type="entry name" value="Glyco_transf_4"/>
    <property type="match status" value="1"/>
</dbReference>
<gene>
    <name evidence="8" type="ORF">UW52_C0042G0001</name>
</gene>
<feature type="transmembrane region" description="Helical" evidence="4">
    <location>
        <begin position="783"/>
        <end position="803"/>
    </location>
</feature>
<evidence type="ECO:0000256" key="3">
    <source>
        <dbReference type="ARBA" id="ARBA00022679"/>
    </source>
</evidence>
<dbReference type="EMBL" id="LCIQ01000042">
    <property type="protein sequence ID" value="KKT59313.1"/>
    <property type="molecule type" value="Genomic_DNA"/>
</dbReference>
<dbReference type="SUPFAM" id="SSF53756">
    <property type="entry name" value="UDP-Glycosyltransferase/glycogen phosphorylase"/>
    <property type="match status" value="1"/>
</dbReference>
<dbReference type="Gene3D" id="3.40.50.2000">
    <property type="entry name" value="Glycogen Phosphorylase B"/>
    <property type="match status" value="1"/>
</dbReference>
<evidence type="ECO:0000256" key="4">
    <source>
        <dbReference type="SAM" id="Phobius"/>
    </source>
</evidence>
<dbReference type="Pfam" id="PF13632">
    <property type="entry name" value="Glyco_trans_2_3"/>
    <property type="match status" value="1"/>
</dbReference>
<keyword evidence="4" id="KW-1133">Transmembrane helix</keyword>
<evidence type="ECO:0000256" key="2">
    <source>
        <dbReference type="ARBA" id="ARBA00022676"/>
    </source>
</evidence>
<feature type="transmembrane region" description="Helical" evidence="4">
    <location>
        <begin position="1101"/>
        <end position="1121"/>
    </location>
</feature>
<feature type="transmembrane region" description="Helical" evidence="4">
    <location>
        <begin position="273"/>
        <end position="291"/>
    </location>
</feature>
<feature type="transmembrane region" description="Helical" evidence="4">
    <location>
        <begin position="1033"/>
        <end position="1055"/>
    </location>
</feature>
<dbReference type="InterPro" id="IPR001173">
    <property type="entry name" value="Glyco_trans_2-like"/>
</dbReference>
<feature type="transmembrane region" description="Helical" evidence="4">
    <location>
        <begin position="918"/>
        <end position="939"/>
    </location>
</feature>
<feature type="transmembrane region" description="Helical" evidence="4">
    <location>
        <begin position="890"/>
        <end position="912"/>
    </location>
</feature>
<feature type="transmembrane region" description="Helical" evidence="4">
    <location>
        <begin position="834"/>
        <end position="854"/>
    </location>
</feature>
<reference evidence="8 9" key="1">
    <citation type="journal article" date="2015" name="Nature">
        <title>rRNA introns, odd ribosomes, and small enigmatic genomes across a large radiation of phyla.</title>
        <authorList>
            <person name="Brown C.T."/>
            <person name="Hug L.A."/>
            <person name="Thomas B.C."/>
            <person name="Sharon I."/>
            <person name="Castelle C.J."/>
            <person name="Singh A."/>
            <person name="Wilkins M.J."/>
            <person name="Williams K.H."/>
            <person name="Banfield J.F."/>
        </authorList>
    </citation>
    <scope>NUCLEOTIDE SEQUENCE [LARGE SCALE GENOMIC DNA]</scope>
</reference>
<feature type="transmembrane region" description="Helical" evidence="4">
    <location>
        <begin position="1075"/>
        <end position="1094"/>
    </location>
</feature>
<proteinExistence type="inferred from homology"/>
<dbReference type="PANTHER" id="PTHR43630:SF1">
    <property type="entry name" value="POLY-BETA-1,6-N-ACETYL-D-GLUCOSAMINE SYNTHASE"/>
    <property type="match status" value="1"/>
</dbReference>
<feature type="domain" description="Glycosyltransferase subfamily 4-like N-terminal" evidence="6">
    <location>
        <begin position="1197"/>
        <end position="1357"/>
    </location>
</feature>
<keyword evidence="2" id="KW-0328">Glycosyltransferase</keyword>
<feature type="domain" description="Glycosyltransferase 2-like" evidence="7">
    <location>
        <begin position="432"/>
        <end position="630"/>
    </location>
</feature>
<evidence type="ECO:0000256" key="1">
    <source>
        <dbReference type="ARBA" id="ARBA00006739"/>
    </source>
</evidence>
<keyword evidence="4" id="KW-0472">Membrane</keyword>
<dbReference type="Pfam" id="PF00535">
    <property type="entry name" value="Glycos_transf_2"/>
    <property type="match status" value="1"/>
</dbReference>
<dbReference type="InterPro" id="IPR028098">
    <property type="entry name" value="Glyco_trans_4-like_N"/>
</dbReference>
<dbReference type="Proteomes" id="UP000034521">
    <property type="component" value="Unassembled WGS sequence"/>
</dbReference>
<dbReference type="InterPro" id="IPR029044">
    <property type="entry name" value="Nucleotide-diphossugar_trans"/>
</dbReference>
<evidence type="ECO:0000313" key="8">
    <source>
        <dbReference type="EMBL" id="KKT59313.1"/>
    </source>
</evidence>
<comment type="caution">
    <text evidence="8">The sequence shown here is derived from an EMBL/GenBank/DDBJ whole genome shotgun (WGS) entry which is preliminary data.</text>
</comment>
<dbReference type="Gene3D" id="3.90.550.10">
    <property type="entry name" value="Spore Coat Polysaccharide Biosynthesis Protein SpsA, Chain A"/>
    <property type="match status" value="2"/>
</dbReference>
<feature type="domain" description="Glycosyltransferase 2-like" evidence="5">
    <location>
        <begin position="7"/>
        <end position="166"/>
    </location>
</feature>
<evidence type="ECO:0000259" key="5">
    <source>
        <dbReference type="Pfam" id="PF00535"/>
    </source>
</evidence>
<keyword evidence="4" id="KW-0812">Transmembrane</keyword>
<feature type="transmembrane region" description="Helical" evidence="4">
    <location>
        <begin position="683"/>
        <end position="701"/>
    </location>
</feature>
<name>A0A0G1IKA6_9BACT</name>
<dbReference type="GO" id="GO:0016757">
    <property type="term" value="F:glycosyltransferase activity"/>
    <property type="evidence" value="ECO:0007669"/>
    <property type="project" value="UniProtKB-KW"/>
</dbReference>
<evidence type="ECO:0000313" key="9">
    <source>
        <dbReference type="Proteomes" id="UP000034521"/>
    </source>
</evidence>
<sequence>MKPDGLSIIIPTYNEASNIDALLTRIREVMKKNPIAYEIIIIDDHSKDRIEDHIKQFDKTTPLRFFLKNGKKGKGYSIMEGYQRTSYEYIAMLDADLQYPPEIIPELYTQAQTYGFAVANRKTYQSSFFRKIASRLNAFVFGRILLKLKSDVQSGLKIFRREVFEHLNPRLVSSWGIDIPLIFTARELGLSEGRVDIDFRPREDGVSKVGFLSTARDIATGALKTKFAKRRIYHLNPEGEDSMLGSGFAYKRKRFITHTTLPHHQSALVTFTLWQKAVVIGAIGLLAFGFLTNPYQTAIVFVGLLSTIYFLDVLFNLYVLLKSLHFPPEIKISDEELGNIDEKRLPLYTILCPLYREARVLPQFIKAIGELDWPKDKLEVLLLLEENDESTIEAAEKLDLPACFKIVVVPHSMPKTKPKACNYGLTMAKGEYIVVYDAEDKPEASQLKKAYLAFAKTPKNVACLQAKLNYYNPRHNLLTRFFTAEYSLWFDVILPGLQSIDTMIPLGGTSNHFRTSELLLLHGWDPFNVTEDCDLGTRLFKAGYKTAIVDTITLEEANSNVKNWLRQRSRWIKGYLQTYLVHMRNPLSFIAQHGSHAFIFQLVVGGKIAFMFINPILWVVTISYFTLYAIVGPTIESLFPAVIFYIAAFALVAGNFICLYNYMIGCAKRDHWDLIKYIFFVPFYWLMISVGAVIALFQLFVKPHYWEKTIHGFHIDDKEAESAKDMTTIQPQRVKRMNIRQLSEFMSSPMISGSILVAASLFGNFCNYLYNAYLGRNVNLEDFGVITLIGSFIYISGVPMGALSRAVTYKSALLFGKYDTAIQDFWRIIRKKSYILALGIAAVWLALLPSLQLFFHIDSIIPLLLFTPVWVIGTLASVDGGFLGGNLRFGTLAVLVVAEALSKLVFSIAFVEYGLVEYVYAAIPLSMTVSFAIGWWSAVNTRGKPIVFEDKVHALAFPKKFFATSILATLTGITYMSLDVMLAKHYLAPGDAGTYGFLSLTGKMVYFLGSLFSQFTIPMVSREIGRNKKPEQLFAKILILVLLVNFFAFTIFGLLGDITIPFLWGRNATAVIPHLSLYAFAMVTFSISSLFITYHQVRGEYLFPVVGFLFGLTEIAGISLHHGSIEAITDVVALSGVASLFGILLLDRLYGTLIIVYWNSIDFFGLFGRLPIKEKLPGGRLRILIFNWRDIRHIWSGGAEVYVHELAKRWVKMGHVVTIFCGNDGKSLRRETIDGVRIIRRGGFYLVYVWAYLYYMYRLSGNYDVIIDSENGLPFFTPFYAREKVFLLIHHVHQEVFRKRLLPPFSWIAMILEKRLMPIAYRNTEVITISPSSKTDILDHKLTKKEPHIVYSGVDLSLCKPGEKSARPMVLYLGRLTGLKSLSVLINAAKKIISR</sequence>
<feature type="transmembrane region" description="Helical" evidence="4">
    <location>
        <begin position="298"/>
        <end position="321"/>
    </location>
</feature>
<protein>
    <submittedName>
        <fullName evidence="8">Family 2 glycosyl transferase</fullName>
    </submittedName>
</protein>
<evidence type="ECO:0000259" key="7">
    <source>
        <dbReference type="Pfam" id="PF13632"/>
    </source>
</evidence>
<feature type="transmembrane region" description="Helical" evidence="4">
    <location>
        <begin position="1238"/>
        <end position="1257"/>
    </location>
</feature>
<keyword evidence="3 8" id="KW-0808">Transferase</keyword>
<dbReference type="PANTHER" id="PTHR43630">
    <property type="entry name" value="POLY-BETA-1,6-N-ACETYL-D-GLUCOSAMINE SYNTHASE"/>
    <property type="match status" value="1"/>
</dbReference>
<dbReference type="CDD" id="cd06427">
    <property type="entry name" value="CESA_like_2"/>
    <property type="match status" value="1"/>
</dbReference>
<organism evidence="8 9">
    <name type="scientific">Candidatus Gottesmanbacteria bacterium GW2011_GWA1_44_24b</name>
    <dbReference type="NCBI Taxonomy" id="1618437"/>
    <lineage>
        <taxon>Bacteria</taxon>
        <taxon>Candidatus Gottesmaniibacteriota</taxon>
    </lineage>
</organism>
<feature type="non-terminal residue" evidence="8">
    <location>
        <position position="1395"/>
    </location>
</feature>
<accession>A0A0G1IKA6</accession>
<feature type="transmembrane region" description="Helical" evidence="4">
    <location>
        <begin position="745"/>
        <end position="763"/>
    </location>
</feature>
<comment type="similarity">
    <text evidence="1">Belongs to the glycosyltransferase 2 family.</text>
</comment>
<feature type="transmembrane region" description="Helical" evidence="4">
    <location>
        <begin position="960"/>
        <end position="978"/>
    </location>
</feature>
<feature type="transmembrane region" description="Helical" evidence="4">
    <location>
        <begin position="860"/>
        <end position="878"/>
    </location>
</feature>
<dbReference type="CDD" id="cd03801">
    <property type="entry name" value="GT4_PimA-like"/>
    <property type="match status" value="1"/>
</dbReference>
<feature type="transmembrane region" description="Helical" evidence="4">
    <location>
        <begin position="608"/>
        <end position="630"/>
    </location>
</feature>
<evidence type="ECO:0000259" key="6">
    <source>
        <dbReference type="Pfam" id="PF13439"/>
    </source>
</evidence>
<dbReference type="SUPFAM" id="SSF53448">
    <property type="entry name" value="Nucleotide-diphospho-sugar transferases"/>
    <property type="match status" value="2"/>
</dbReference>
<feature type="transmembrane region" description="Helical" evidence="4">
    <location>
        <begin position="642"/>
        <end position="663"/>
    </location>
</feature>